<proteinExistence type="predicted"/>
<protein>
    <submittedName>
        <fullName evidence="2">Uncharacterized protein LOC103523108</fullName>
    </submittedName>
</protein>
<name>A0A1S3DQU2_DIACI</name>
<dbReference type="GeneID" id="103523108"/>
<dbReference type="RefSeq" id="XP_008486400.1">
    <property type="nucleotide sequence ID" value="XM_008488178.2"/>
</dbReference>
<dbReference type="AlphaFoldDB" id="A0A1S3DQU2"/>
<organism evidence="1 2">
    <name type="scientific">Diaphorina citri</name>
    <name type="common">Asian citrus psyllid</name>
    <dbReference type="NCBI Taxonomy" id="121845"/>
    <lineage>
        <taxon>Eukaryota</taxon>
        <taxon>Metazoa</taxon>
        <taxon>Ecdysozoa</taxon>
        <taxon>Arthropoda</taxon>
        <taxon>Hexapoda</taxon>
        <taxon>Insecta</taxon>
        <taxon>Pterygota</taxon>
        <taxon>Neoptera</taxon>
        <taxon>Paraneoptera</taxon>
        <taxon>Hemiptera</taxon>
        <taxon>Sternorrhyncha</taxon>
        <taxon>Psylloidea</taxon>
        <taxon>Psyllidae</taxon>
        <taxon>Diaphorininae</taxon>
        <taxon>Diaphorina</taxon>
    </lineage>
</organism>
<dbReference type="KEGG" id="dci:103523108"/>
<evidence type="ECO:0000313" key="2">
    <source>
        <dbReference type="RefSeq" id="XP_008486400.1"/>
    </source>
</evidence>
<accession>A0A1S3DQU2</accession>
<dbReference type="Proteomes" id="UP000079169">
    <property type="component" value="Unplaced"/>
</dbReference>
<keyword evidence="1" id="KW-1185">Reference proteome</keyword>
<reference evidence="2" key="1">
    <citation type="submission" date="2025-08" db="UniProtKB">
        <authorList>
            <consortium name="RefSeq"/>
        </authorList>
    </citation>
    <scope>IDENTIFICATION</scope>
</reference>
<dbReference type="PaxDb" id="121845-A0A1S3DQU2"/>
<gene>
    <name evidence="2" type="primary">LOC103523108</name>
</gene>
<evidence type="ECO:0000313" key="1">
    <source>
        <dbReference type="Proteomes" id="UP000079169"/>
    </source>
</evidence>
<sequence length="171" mass="20321">MCIMLNILSISTVDQEVRYFNVLRAFLMFIKHASSNDLEFREVFWEEFSAYYKSQEKLLLDQDLRVALFEHVMFQSKSICAQENCYELKILTFKIILRSLLKFIDDTSREYPQLMFKLFASFVQVSLKTNEAISVDIYHILEEISIELRKKIISKKFTVAIQQCKVRYGIK</sequence>